<accession>A0ABM8ATD1</accession>
<dbReference type="PROSITE" id="PS51833">
    <property type="entry name" value="HDOD"/>
    <property type="match status" value="1"/>
</dbReference>
<dbReference type="Gene3D" id="1.10.3210.10">
    <property type="entry name" value="Hypothetical protein af1432"/>
    <property type="match status" value="1"/>
</dbReference>
<name>A0ABM8ATD1_9BACT</name>
<evidence type="ECO:0000313" key="2">
    <source>
        <dbReference type="EMBL" id="BDQ34530.1"/>
    </source>
</evidence>
<dbReference type="InterPro" id="IPR013976">
    <property type="entry name" value="HDOD"/>
</dbReference>
<gene>
    <name evidence="2" type="ORF">JCM14722_20720</name>
</gene>
<dbReference type="Pfam" id="PF08668">
    <property type="entry name" value="HDOD"/>
    <property type="match status" value="1"/>
</dbReference>
<proteinExistence type="predicted"/>
<dbReference type="EMBL" id="AP026708">
    <property type="protein sequence ID" value="BDQ34530.1"/>
    <property type="molecule type" value="Genomic_DNA"/>
</dbReference>
<dbReference type="InterPro" id="IPR052340">
    <property type="entry name" value="RNase_Y/CdgJ"/>
</dbReference>
<sequence>MNRREEILDIVSKVVALPSCVGKASSLLENNVEDFAKLARIIEHDPGLTANLLKMVNASAIARRHPIQTTRDALCWLEAPDILQFVISTGLAPTYVRTIDGYDQSPGMYLQQSVAVAIAACKLGKALGVSFPAYTYTAALLAGVGKLVLGTYVKVDMHRLMSKVLEENLPFDKAEDAVLGINHAEIGEFLLKRWGLPPEITDVVRYHLRPDDYAGESLVLDLVHVGNLLAKLIGVGLGADGLNYDLSTNSIERLGVTPEIADRVSAEVVTELGGLWDLFVECVDRVCVL</sequence>
<dbReference type="PANTHER" id="PTHR33525">
    <property type="match status" value="1"/>
</dbReference>
<feature type="domain" description="HDOD" evidence="1">
    <location>
        <begin position="14"/>
        <end position="210"/>
    </location>
</feature>
<dbReference type="Proteomes" id="UP001061361">
    <property type="component" value="Chromosome"/>
</dbReference>
<reference evidence="2" key="1">
    <citation type="submission" date="2022-08" db="EMBL/GenBank/DDBJ databases">
        <title>Genome Sequence of the sulphate-reducing bacterium, Pseudodesulfovibrio portus JCM14722.</title>
        <authorList>
            <person name="Kondo R."/>
            <person name="Kataoka T."/>
        </authorList>
    </citation>
    <scope>NUCLEOTIDE SEQUENCE</scope>
    <source>
        <strain evidence="2">JCM 14722</strain>
    </source>
</reference>
<dbReference type="PANTHER" id="PTHR33525:SF3">
    <property type="entry name" value="RIBONUCLEASE Y"/>
    <property type="match status" value="1"/>
</dbReference>
<dbReference type="RefSeq" id="WP_264981431.1">
    <property type="nucleotide sequence ID" value="NZ_AP026708.1"/>
</dbReference>
<evidence type="ECO:0000313" key="3">
    <source>
        <dbReference type="Proteomes" id="UP001061361"/>
    </source>
</evidence>
<protein>
    <submittedName>
        <fullName evidence="2">Phosphohydrolase</fullName>
    </submittedName>
</protein>
<organism evidence="2 3">
    <name type="scientific">Pseudodesulfovibrio portus</name>
    <dbReference type="NCBI Taxonomy" id="231439"/>
    <lineage>
        <taxon>Bacteria</taxon>
        <taxon>Pseudomonadati</taxon>
        <taxon>Thermodesulfobacteriota</taxon>
        <taxon>Desulfovibrionia</taxon>
        <taxon>Desulfovibrionales</taxon>
        <taxon>Desulfovibrionaceae</taxon>
    </lineage>
</organism>
<evidence type="ECO:0000259" key="1">
    <source>
        <dbReference type="PROSITE" id="PS51833"/>
    </source>
</evidence>
<keyword evidence="3" id="KW-1185">Reference proteome</keyword>
<dbReference type="SUPFAM" id="SSF109604">
    <property type="entry name" value="HD-domain/PDEase-like"/>
    <property type="match status" value="1"/>
</dbReference>